<keyword evidence="1" id="KW-0732">Signal</keyword>
<evidence type="ECO:0000256" key="1">
    <source>
        <dbReference type="SAM" id="SignalP"/>
    </source>
</evidence>
<evidence type="ECO:0000313" key="3">
    <source>
        <dbReference type="Proteomes" id="UP000005237"/>
    </source>
</evidence>
<dbReference type="OMA" id="QFMNNGI"/>
<feature type="signal peptide" evidence="1">
    <location>
        <begin position="1"/>
        <end position="17"/>
    </location>
</feature>
<accession>A0A8R1HTZ8</accession>
<sequence length="206" mass="22626">MLRFLIFLTFIACFCSAGPLEQPIPIQNKVLQCAMCKFIGAAATAGKLVDIRKASTDYCSRFSECDTLTECEIVSILHREVEKNVASMEHIHAMTKAATEICAADSMALVISKDTSSTQCTLCFLVYDLLKYINYNILLNPMLGSVRTAIENACALINQDICEALLEPDTLNAIIRGLQDSLGSFYDLIAVQGFQCPKLSDLFGQC</sequence>
<reference evidence="3" key="1">
    <citation type="submission" date="2010-08" db="EMBL/GenBank/DDBJ databases">
        <authorList>
            <consortium name="Caenorhabditis japonica Sequencing Consortium"/>
            <person name="Wilson R.K."/>
        </authorList>
    </citation>
    <scope>NUCLEOTIDE SEQUENCE [LARGE SCALE GENOMIC DNA]</scope>
    <source>
        <strain evidence="3">DF5081</strain>
    </source>
</reference>
<organism evidence="2 3">
    <name type="scientific">Caenorhabditis japonica</name>
    <dbReference type="NCBI Taxonomy" id="281687"/>
    <lineage>
        <taxon>Eukaryota</taxon>
        <taxon>Metazoa</taxon>
        <taxon>Ecdysozoa</taxon>
        <taxon>Nematoda</taxon>
        <taxon>Chromadorea</taxon>
        <taxon>Rhabditida</taxon>
        <taxon>Rhabditina</taxon>
        <taxon>Rhabditomorpha</taxon>
        <taxon>Rhabditoidea</taxon>
        <taxon>Rhabditidae</taxon>
        <taxon>Peloderinae</taxon>
        <taxon>Caenorhabditis</taxon>
    </lineage>
</organism>
<dbReference type="AlphaFoldDB" id="A0A8R1HTZ8"/>
<reference evidence="2" key="2">
    <citation type="submission" date="2022-06" db="UniProtKB">
        <authorList>
            <consortium name="EnsemblMetazoa"/>
        </authorList>
    </citation>
    <scope>IDENTIFICATION</scope>
    <source>
        <strain evidence="2">DF5081</strain>
    </source>
</reference>
<keyword evidence="3" id="KW-1185">Reference proteome</keyword>
<evidence type="ECO:0008006" key="4">
    <source>
        <dbReference type="Google" id="ProtNLM"/>
    </source>
</evidence>
<dbReference type="EnsemblMetazoa" id="CJA11696.1">
    <property type="protein sequence ID" value="CJA11696.1"/>
    <property type="gene ID" value="WBGene00130900"/>
</dbReference>
<name>A0A8R1HTZ8_CAEJA</name>
<evidence type="ECO:0000313" key="2">
    <source>
        <dbReference type="EnsemblMetazoa" id="CJA11696.1"/>
    </source>
</evidence>
<proteinExistence type="predicted"/>
<feature type="chain" id="PRO_5035730814" description="Saposin B-type domain-containing protein" evidence="1">
    <location>
        <begin position="18"/>
        <end position="206"/>
    </location>
</feature>
<dbReference type="Proteomes" id="UP000005237">
    <property type="component" value="Unassembled WGS sequence"/>
</dbReference>
<protein>
    <recommendedName>
        <fullName evidence="4">Saposin B-type domain-containing protein</fullName>
    </recommendedName>
</protein>